<keyword evidence="1" id="KW-0812">Transmembrane</keyword>
<dbReference type="Gene3D" id="1.20.1640.10">
    <property type="entry name" value="Multidrug efflux transporter AcrB transmembrane domain"/>
    <property type="match status" value="1"/>
</dbReference>
<protein>
    <submittedName>
        <fullName evidence="2">Acriflavin resistance protein</fullName>
    </submittedName>
</protein>
<proteinExistence type="predicted"/>
<dbReference type="EMBL" id="AUZX01009648">
    <property type="protein sequence ID" value="EQD51114.1"/>
    <property type="molecule type" value="Genomic_DNA"/>
</dbReference>
<keyword evidence="1" id="KW-1133">Transmembrane helix</keyword>
<evidence type="ECO:0000313" key="2">
    <source>
        <dbReference type="EMBL" id="EQD51114.1"/>
    </source>
</evidence>
<feature type="transmembrane region" description="Helical" evidence="1">
    <location>
        <begin position="32"/>
        <end position="55"/>
    </location>
</feature>
<comment type="caution">
    <text evidence="2">The sequence shown here is derived from an EMBL/GenBank/DDBJ whole genome shotgun (WGS) entry which is preliminary data.</text>
</comment>
<dbReference type="GO" id="GO:0005886">
    <property type="term" value="C:plasma membrane"/>
    <property type="evidence" value="ECO:0007669"/>
    <property type="project" value="TreeGrafter"/>
</dbReference>
<dbReference type="InterPro" id="IPR001036">
    <property type="entry name" value="Acrflvin-R"/>
</dbReference>
<dbReference type="Pfam" id="PF00873">
    <property type="entry name" value="ACR_tran"/>
    <property type="match status" value="1"/>
</dbReference>
<sequence length="72" mass="7570">IIMTMLADVLGFLPIALGIGRGTDLLRPLAIAVMGGLAVGTAMTLWLAPVLYAAWWRPPGGARSAPVRLEQT</sequence>
<dbReference type="AlphaFoldDB" id="T1BDI7"/>
<accession>T1BDI7</accession>
<keyword evidence="1" id="KW-0472">Membrane</keyword>
<evidence type="ECO:0000256" key="1">
    <source>
        <dbReference type="SAM" id="Phobius"/>
    </source>
</evidence>
<dbReference type="GO" id="GO:0042910">
    <property type="term" value="F:xenobiotic transmembrane transporter activity"/>
    <property type="evidence" value="ECO:0007669"/>
    <property type="project" value="TreeGrafter"/>
</dbReference>
<dbReference type="PANTHER" id="PTHR32063">
    <property type="match status" value="1"/>
</dbReference>
<gene>
    <name evidence="2" type="ORF">B1A_13194</name>
</gene>
<reference evidence="2" key="2">
    <citation type="journal article" date="2014" name="ISME J.">
        <title>Microbial stratification in low pH oxic and suboxic macroscopic growths along an acid mine drainage.</title>
        <authorList>
            <person name="Mendez-Garcia C."/>
            <person name="Mesa V."/>
            <person name="Sprenger R.R."/>
            <person name="Richter M."/>
            <person name="Diez M.S."/>
            <person name="Solano J."/>
            <person name="Bargiela R."/>
            <person name="Golyshina O.V."/>
            <person name="Manteca A."/>
            <person name="Ramos J.L."/>
            <person name="Gallego J.R."/>
            <person name="Llorente I."/>
            <person name="Martins Dos Santos V.A."/>
            <person name="Jensen O.N."/>
            <person name="Pelaez A.I."/>
            <person name="Sanchez J."/>
            <person name="Ferrer M."/>
        </authorList>
    </citation>
    <scope>NUCLEOTIDE SEQUENCE</scope>
</reference>
<name>T1BDI7_9ZZZZ</name>
<dbReference type="SUPFAM" id="SSF82866">
    <property type="entry name" value="Multidrug efflux transporter AcrB transmembrane domain"/>
    <property type="match status" value="1"/>
</dbReference>
<reference evidence="2" key="1">
    <citation type="submission" date="2013-08" db="EMBL/GenBank/DDBJ databases">
        <authorList>
            <person name="Mendez C."/>
            <person name="Richter M."/>
            <person name="Ferrer M."/>
            <person name="Sanchez J."/>
        </authorList>
    </citation>
    <scope>NUCLEOTIDE SEQUENCE</scope>
</reference>
<dbReference type="PANTHER" id="PTHR32063:SF24">
    <property type="entry name" value="CATION EFFLUX SYSTEM (ACRB_ACRD_ACRF FAMILY)"/>
    <property type="match status" value="1"/>
</dbReference>
<organism evidence="2">
    <name type="scientific">mine drainage metagenome</name>
    <dbReference type="NCBI Taxonomy" id="410659"/>
    <lineage>
        <taxon>unclassified sequences</taxon>
        <taxon>metagenomes</taxon>
        <taxon>ecological metagenomes</taxon>
    </lineage>
</organism>
<feature type="non-terminal residue" evidence="2">
    <location>
        <position position="1"/>
    </location>
</feature>